<gene>
    <name evidence="2" type="ORF">KQX54_014782</name>
</gene>
<proteinExistence type="predicted"/>
<organism evidence="2 3">
    <name type="scientific">Cotesia glomerata</name>
    <name type="common">Lepidopteran parasitic wasp</name>
    <name type="synonym">Apanteles glomeratus</name>
    <dbReference type="NCBI Taxonomy" id="32391"/>
    <lineage>
        <taxon>Eukaryota</taxon>
        <taxon>Metazoa</taxon>
        <taxon>Ecdysozoa</taxon>
        <taxon>Arthropoda</taxon>
        <taxon>Hexapoda</taxon>
        <taxon>Insecta</taxon>
        <taxon>Pterygota</taxon>
        <taxon>Neoptera</taxon>
        <taxon>Endopterygota</taxon>
        <taxon>Hymenoptera</taxon>
        <taxon>Apocrita</taxon>
        <taxon>Ichneumonoidea</taxon>
        <taxon>Braconidae</taxon>
        <taxon>Microgastrinae</taxon>
        <taxon>Cotesia</taxon>
    </lineage>
</organism>
<evidence type="ECO:0000313" key="2">
    <source>
        <dbReference type="EMBL" id="KAH0540225.1"/>
    </source>
</evidence>
<keyword evidence="3" id="KW-1185">Reference proteome</keyword>
<name>A0AAV7HK45_COTGL</name>
<feature type="region of interest" description="Disordered" evidence="1">
    <location>
        <begin position="93"/>
        <end position="112"/>
    </location>
</feature>
<reference evidence="2 3" key="1">
    <citation type="journal article" date="2021" name="J. Hered.">
        <title>A chromosome-level genome assembly of the parasitoid wasp, Cotesia glomerata (Hymenoptera: Braconidae).</title>
        <authorList>
            <person name="Pinto B.J."/>
            <person name="Weis J.J."/>
            <person name="Gamble T."/>
            <person name="Ode P.J."/>
            <person name="Paul R."/>
            <person name="Zaspel J.M."/>
        </authorList>
    </citation>
    <scope>NUCLEOTIDE SEQUENCE [LARGE SCALE GENOMIC DNA]</scope>
    <source>
        <strain evidence="2">CgM1</strain>
    </source>
</reference>
<dbReference type="AlphaFoldDB" id="A0AAV7HK45"/>
<feature type="compositionally biased region" description="Polar residues" evidence="1">
    <location>
        <begin position="93"/>
        <end position="104"/>
    </location>
</feature>
<accession>A0AAV7HK45</accession>
<sequence>MAGVPTPSKMAASHSLKRKAHADIAAPADKKSTSGPTFRSRNSFSLEDAFIAWEKNQGTEKTKFPTKHDNVDMDLEHPSDATIQTTVNEKLNNNLPQSTKTANTKSHRPPPILVQGEKVSATITALRVAGLEQEDSSISVSRGLHSIQAKNQTTYEKIKETLKANNIKFYSFTSKGEKLKSLLLKGVSEEFSTEQVLADLINKNIPAVEFIKVSELKFV</sequence>
<dbReference type="EMBL" id="JAHXZJ010002609">
    <property type="protein sequence ID" value="KAH0540225.1"/>
    <property type="molecule type" value="Genomic_DNA"/>
</dbReference>
<dbReference type="Proteomes" id="UP000826195">
    <property type="component" value="Unassembled WGS sequence"/>
</dbReference>
<feature type="region of interest" description="Disordered" evidence="1">
    <location>
        <begin position="1"/>
        <end position="41"/>
    </location>
</feature>
<evidence type="ECO:0000256" key="1">
    <source>
        <dbReference type="SAM" id="MobiDB-lite"/>
    </source>
</evidence>
<protein>
    <submittedName>
        <fullName evidence="2">Uncharacterized protein</fullName>
    </submittedName>
</protein>
<evidence type="ECO:0000313" key="3">
    <source>
        <dbReference type="Proteomes" id="UP000826195"/>
    </source>
</evidence>
<comment type="caution">
    <text evidence="2">The sequence shown here is derived from an EMBL/GenBank/DDBJ whole genome shotgun (WGS) entry which is preliminary data.</text>
</comment>